<dbReference type="RefSeq" id="XP_022320215.1">
    <property type="nucleotide sequence ID" value="XM_022464507.1"/>
</dbReference>
<feature type="transmembrane region" description="Helical" evidence="10">
    <location>
        <begin position="97"/>
        <end position="119"/>
    </location>
</feature>
<feature type="transmembrane region" description="Helical" evidence="10">
    <location>
        <begin position="140"/>
        <end position="163"/>
    </location>
</feature>
<organism evidence="12 13">
    <name type="scientific">Crassostrea virginica</name>
    <name type="common">Eastern oyster</name>
    <dbReference type="NCBI Taxonomy" id="6565"/>
    <lineage>
        <taxon>Eukaryota</taxon>
        <taxon>Metazoa</taxon>
        <taxon>Spiralia</taxon>
        <taxon>Lophotrochozoa</taxon>
        <taxon>Mollusca</taxon>
        <taxon>Bivalvia</taxon>
        <taxon>Autobranchia</taxon>
        <taxon>Pteriomorphia</taxon>
        <taxon>Ostreida</taxon>
        <taxon>Ostreoidea</taxon>
        <taxon>Ostreidae</taxon>
        <taxon>Crassostrea</taxon>
    </lineage>
</organism>
<sequence length="643" mass="70506">MSSSIVSSFGGSFFKWFQDEVLPYLLGTVIVLVIIVSCVLNILLIVTLKKRDMMRYPCNRFVLELSVLDLVAVALVLVPSLVSAFAKTWYFGDYFCYVHAGLIIWFHLVTFGLLAVMFVERMVKITNKDLYIKVFNSSRVVSLLSALVWIFTALVTGIAASPWLTISYNFYHAACVVNLDDNIYYTAIVTSLGMVASLIVCIICIVKIFKSKKEAAEKESNEKKNSVTSIKEEEDEKNKLNGGGGAFGALLAQTSNGKKDRKESTTGIGASTSGGAASGGKPPKNKLALMAARKKIKRAVNKTKVTKLFSLKDDNGDPNIHMMVTYIIVWIAMLICHAPYFSINIADFADSGDIWGGYYSITVIFFMVSYCLKPIIYLTHNRNYRKGYKETMPETVIEKANTARKSVSNFMDKIDKAMFKTPGKKKLDATLNTHMAANKWLRKVKNKKGAAGGATGGIFGKLKPKPEAAKDEATGQTKSSNASENAKPSDTQPGNTVKPVIVPLNNIGKTSAANTSNGTYTPRAVEPLPKTVSSSPVNPAQTPNSALTSRDVNLVENGRSPTAEKALPTAHVLNETSQIDWDDDAFYSPEPIPEGDAPNPSNEPKVSKGKLKSLVTKHTQWRRLSKMAHVFEMEDGNHDLDMV</sequence>
<feature type="transmembrane region" description="Helical" evidence="10">
    <location>
        <begin position="183"/>
        <end position="209"/>
    </location>
</feature>
<feature type="compositionally biased region" description="Polar residues" evidence="9">
    <location>
        <begin position="474"/>
        <end position="495"/>
    </location>
</feature>
<dbReference type="PROSITE" id="PS50262">
    <property type="entry name" value="G_PROTEIN_RECEP_F1_2"/>
    <property type="match status" value="1"/>
</dbReference>
<evidence type="ECO:0000256" key="4">
    <source>
        <dbReference type="ARBA" id="ARBA00022989"/>
    </source>
</evidence>
<evidence type="ECO:0000256" key="8">
    <source>
        <dbReference type="ARBA" id="ARBA00023224"/>
    </source>
</evidence>
<feature type="compositionally biased region" description="Gly residues" evidence="9">
    <location>
        <begin position="450"/>
        <end position="459"/>
    </location>
</feature>
<dbReference type="SMART" id="SM01381">
    <property type="entry name" value="7TM_GPCR_Srsx"/>
    <property type="match status" value="1"/>
</dbReference>
<dbReference type="GO" id="GO:0005886">
    <property type="term" value="C:plasma membrane"/>
    <property type="evidence" value="ECO:0007669"/>
    <property type="project" value="UniProtKB-SubCell"/>
</dbReference>
<feature type="region of interest" description="Disordered" evidence="9">
    <location>
        <begin position="576"/>
        <end position="614"/>
    </location>
</feature>
<feature type="region of interest" description="Disordered" evidence="9">
    <location>
        <begin position="446"/>
        <end position="547"/>
    </location>
</feature>
<evidence type="ECO:0000256" key="7">
    <source>
        <dbReference type="ARBA" id="ARBA00023170"/>
    </source>
</evidence>
<name>A0A8B8CX57_CRAVI</name>
<keyword evidence="4 10" id="KW-1133">Transmembrane helix</keyword>
<feature type="transmembrane region" description="Helical" evidence="10">
    <location>
        <begin position="24"/>
        <end position="46"/>
    </location>
</feature>
<keyword evidence="12" id="KW-1185">Reference proteome</keyword>
<dbReference type="Proteomes" id="UP000694844">
    <property type="component" value="Chromosome 3"/>
</dbReference>
<dbReference type="PANTHER" id="PTHR24228">
    <property type="entry name" value="B2 BRADYKININ RECEPTOR/ANGIOTENSIN II RECEPTOR"/>
    <property type="match status" value="1"/>
</dbReference>
<dbReference type="KEGG" id="cvn:111122654"/>
<reference evidence="13" key="1">
    <citation type="submission" date="2025-08" db="UniProtKB">
        <authorList>
            <consortium name="RefSeq"/>
        </authorList>
    </citation>
    <scope>IDENTIFICATION</scope>
    <source>
        <tissue evidence="13">Whole sample</tissue>
    </source>
</reference>
<proteinExistence type="predicted"/>
<accession>A0A8B8CX57</accession>
<evidence type="ECO:0000313" key="12">
    <source>
        <dbReference type="Proteomes" id="UP000694844"/>
    </source>
</evidence>
<dbReference type="Pfam" id="PF00001">
    <property type="entry name" value="7tm_1"/>
    <property type="match status" value="1"/>
</dbReference>
<feature type="compositionally biased region" description="Basic and acidic residues" evidence="9">
    <location>
        <begin position="464"/>
        <end position="473"/>
    </location>
</feature>
<dbReference type="GeneID" id="111122654"/>
<evidence type="ECO:0000256" key="5">
    <source>
        <dbReference type="ARBA" id="ARBA00023040"/>
    </source>
</evidence>
<evidence type="ECO:0000256" key="2">
    <source>
        <dbReference type="ARBA" id="ARBA00022475"/>
    </source>
</evidence>
<protein>
    <submittedName>
        <fullName evidence="13">G-protein coupled receptor moody-like</fullName>
    </submittedName>
</protein>
<dbReference type="PRINTS" id="PR00237">
    <property type="entry name" value="GPCRRHODOPSN"/>
</dbReference>
<dbReference type="OrthoDB" id="6156055at2759"/>
<feature type="domain" description="G-protein coupled receptors family 1 profile" evidence="11">
    <location>
        <begin position="40"/>
        <end position="377"/>
    </location>
</feature>
<dbReference type="CDD" id="cd00637">
    <property type="entry name" value="7tm_classA_rhodopsin-like"/>
    <property type="match status" value="1"/>
</dbReference>
<feature type="transmembrane region" description="Helical" evidence="10">
    <location>
        <begin position="358"/>
        <end position="379"/>
    </location>
</feature>
<evidence type="ECO:0000256" key="9">
    <source>
        <dbReference type="SAM" id="MobiDB-lite"/>
    </source>
</evidence>
<keyword evidence="3 10" id="KW-0812">Transmembrane</keyword>
<keyword evidence="5" id="KW-0297">G-protein coupled receptor</keyword>
<dbReference type="InterPro" id="IPR000276">
    <property type="entry name" value="GPCR_Rhodpsn"/>
</dbReference>
<dbReference type="GO" id="GO:0004930">
    <property type="term" value="F:G protein-coupled receptor activity"/>
    <property type="evidence" value="ECO:0007669"/>
    <property type="project" value="UniProtKB-KW"/>
</dbReference>
<keyword evidence="8" id="KW-0807">Transducer</keyword>
<feature type="compositionally biased region" description="Polar residues" evidence="9">
    <location>
        <begin position="531"/>
        <end position="547"/>
    </location>
</feature>
<feature type="compositionally biased region" description="Low complexity" evidence="9">
    <location>
        <begin position="265"/>
        <end position="275"/>
    </location>
</feature>
<comment type="subcellular location">
    <subcellularLocation>
        <location evidence="1">Cell membrane</location>
        <topology evidence="1">Multi-pass membrane protein</topology>
    </subcellularLocation>
</comment>
<evidence type="ECO:0000256" key="6">
    <source>
        <dbReference type="ARBA" id="ARBA00023136"/>
    </source>
</evidence>
<gene>
    <name evidence="13" type="primary">LOC111122654</name>
</gene>
<evidence type="ECO:0000259" key="11">
    <source>
        <dbReference type="PROSITE" id="PS50262"/>
    </source>
</evidence>
<dbReference type="AlphaFoldDB" id="A0A8B8CX57"/>
<keyword evidence="6 10" id="KW-0472">Membrane</keyword>
<keyword evidence="2" id="KW-1003">Cell membrane</keyword>
<dbReference type="Gene3D" id="1.20.1070.10">
    <property type="entry name" value="Rhodopsin 7-helix transmembrane proteins"/>
    <property type="match status" value="1"/>
</dbReference>
<feature type="transmembrane region" description="Helical" evidence="10">
    <location>
        <begin position="324"/>
        <end position="346"/>
    </location>
</feature>
<feature type="transmembrane region" description="Helical" evidence="10">
    <location>
        <begin position="67"/>
        <end position="91"/>
    </location>
</feature>
<dbReference type="InterPro" id="IPR017452">
    <property type="entry name" value="GPCR_Rhodpsn_7TM"/>
</dbReference>
<keyword evidence="7" id="KW-0675">Receptor</keyword>
<feature type="compositionally biased region" description="Polar residues" evidence="9">
    <location>
        <begin position="507"/>
        <end position="520"/>
    </location>
</feature>
<evidence type="ECO:0000313" key="13">
    <source>
        <dbReference type="RefSeq" id="XP_022320215.1"/>
    </source>
</evidence>
<evidence type="ECO:0000256" key="3">
    <source>
        <dbReference type="ARBA" id="ARBA00022692"/>
    </source>
</evidence>
<dbReference type="PANTHER" id="PTHR24228:SF74">
    <property type="entry name" value="G-PROTEIN COUPLED RECEPTORS FAMILY 1 PROFILE DOMAIN-CONTAINING PROTEIN"/>
    <property type="match status" value="1"/>
</dbReference>
<evidence type="ECO:0000256" key="1">
    <source>
        <dbReference type="ARBA" id="ARBA00004651"/>
    </source>
</evidence>
<evidence type="ECO:0000256" key="10">
    <source>
        <dbReference type="SAM" id="Phobius"/>
    </source>
</evidence>
<dbReference type="SUPFAM" id="SSF81321">
    <property type="entry name" value="Family A G protein-coupled receptor-like"/>
    <property type="match status" value="1"/>
</dbReference>
<feature type="region of interest" description="Disordered" evidence="9">
    <location>
        <begin position="220"/>
        <end position="283"/>
    </location>
</feature>